<accession>A0A9D7E3P3</accession>
<comment type="caution">
    <text evidence="2">The sequence shown here is derived from an EMBL/GenBank/DDBJ whole genome shotgun (WGS) entry which is preliminary data.</text>
</comment>
<keyword evidence="2" id="KW-0378">Hydrolase</keyword>
<feature type="domain" description="AB hydrolase-1" evidence="1">
    <location>
        <begin position="59"/>
        <end position="288"/>
    </location>
</feature>
<dbReference type="Pfam" id="PF00561">
    <property type="entry name" value="Abhydrolase_1"/>
    <property type="match status" value="1"/>
</dbReference>
<reference evidence="2" key="1">
    <citation type="submission" date="2020-10" db="EMBL/GenBank/DDBJ databases">
        <title>Connecting structure to function with the recovery of over 1000 high-quality activated sludge metagenome-assembled genomes encoding full-length rRNA genes using long-read sequencing.</title>
        <authorList>
            <person name="Singleton C.M."/>
            <person name="Petriglieri F."/>
            <person name="Kristensen J.M."/>
            <person name="Kirkegaard R.H."/>
            <person name="Michaelsen T.Y."/>
            <person name="Andersen M.H."/>
            <person name="Karst S.M."/>
            <person name="Dueholm M.S."/>
            <person name="Nielsen P.H."/>
            <person name="Albertsen M."/>
        </authorList>
    </citation>
    <scope>NUCLEOTIDE SEQUENCE</scope>
    <source>
        <strain evidence="2">Bjer_18-Q3-R1-45_BAT3C.347</strain>
    </source>
</reference>
<proteinExistence type="predicted"/>
<dbReference type="PRINTS" id="PR00111">
    <property type="entry name" value="ABHYDROLASE"/>
</dbReference>
<evidence type="ECO:0000259" key="1">
    <source>
        <dbReference type="Pfam" id="PF00561"/>
    </source>
</evidence>
<name>A0A9D7E3P3_9PROT</name>
<gene>
    <name evidence="2" type="ORF">IPH26_09495</name>
</gene>
<protein>
    <submittedName>
        <fullName evidence="2">Alpha/beta hydrolase</fullName>
    </submittedName>
</protein>
<evidence type="ECO:0000313" key="2">
    <source>
        <dbReference type="EMBL" id="MBK6973158.1"/>
    </source>
</evidence>
<dbReference type="EMBL" id="JADJEV010000003">
    <property type="protein sequence ID" value="MBK6973158.1"/>
    <property type="molecule type" value="Genomic_DNA"/>
</dbReference>
<dbReference type="GO" id="GO:0016787">
    <property type="term" value="F:hydrolase activity"/>
    <property type="evidence" value="ECO:0007669"/>
    <property type="project" value="UniProtKB-KW"/>
</dbReference>
<dbReference type="InterPro" id="IPR029058">
    <property type="entry name" value="AB_hydrolase_fold"/>
</dbReference>
<dbReference type="AlphaFoldDB" id="A0A9D7E3P3"/>
<dbReference type="SUPFAM" id="SSF53474">
    <property type="entry name" value="alpha/beta-Hydrolases"/>
    <property type="match status" value="1"/>
</dbReference>
<sequence length="305" mass="32968">MSKNQMGIALETGASSGIGEAAADRQMSNVKWKNVPNRRIDVGGVPFAYRELGPSSGVPVIFLHHLMAVLDDWDPRVIDGIAAQRRVIAFDNRGVGGSGGSVPDTIEAMGRDAIAFIRALGLRKVDLLGFSLGGGVAQMVALQAPDLVRRMILAGTGPRGGGGIEEINRIAVIAYLKAALTLSDPRNFLFFPRTPKGKRAAKDYFSRLKERTEDRDKPISLQARRAQLKAIRTAGLSAPDDLSVITQPVFVANGDRDLMVDSRHSADMARRLPNARLTIYPDSGHGGVFQYHRAFVPAVLDFLAD</sequence>
<dbReference type="InterPro" id="IPR000073">
    <property type="entry name" value="AB_hydrolase_1"/>
</dbReference>
<dbReference type="PANTHER" id="PTHR43433:SF5">
    <property type="entry name" value="AB HYDROLASE-1 DOMAIN-CONTAINING PROTEIN"/>
    <property type="match status" value="1"/>
</dbReference>
<dbReference type="Gene3D" id="3.40.50.1820">
    <property type="entry name" value="alpha/beta hydrolase"/>
    <property type="match status" value="1"/>
</dbReference>
<dbReference type="PANTHER" id="PTHR43433">
    <property type="entry name" value="HYDROLASE, ALPHA/BETA FOLD FAMILY PROTEIN"/>
    <property type="match status" value="1"/>
</dbReference>
<organism evidence="2 3">
    <name type="scientific">Candidatus Methylophosphatis roskildensis</name>
    <dbReference type="NCBI Taxonomy" id="2899263"/>
    <lineage>
        <taxon>Bacteria</taxon>
        <taxon>Pseudomonadati</taxon>
        <taxon>Pseudomonadota</taxon>
        <taxon>Betaproteobacteria</taxon>
        <taxon>Nitrosomonadales</taxon>
        <taxon>Sterolibacteriaceae</taxon>
        <taxon>Candidatus Methylophosphatis</taxon>
    </lineage>
</organism>
<dbReference type="InterPro" id="IPR050471">
    <property type="entry name" value="AB_hydrolase"/>
</dbReference>
<evidence type="ECO:0000313" key="3">
    <source>
        <dbReference type="Proteomes" id="UP000807785"/>
    </source>
</evidence>
<dbReference type="Proteomes" id="UP000807785">
    <property type="component" value="Unassembled WGS sequence"/>
</dbReference>